<dbReference type="GO" id="GO:0006313">
    <property type="term" value="P:DNA transposition"/>
    <property type="evidence" value="ECO:0007669"/>
    <property type="project" value="InterPro"/>
</dbReference>
<protein>
    <submittedName>
        <fullName evidence="3">IS5/IS1182 family transposase</fullName>
    </submittedName>
</protein>
<dbReference type="PANTHER" id="PTHR30007:SF1">
    <property type="entry name" value="BLR1914 PROTEIN"/>
    <property type="match status" value="1"/>
</dbReference>
<dbReference type="Proteomes" id="UP000238589">
    <property type="component" value="Unassembled WGS sequence"/>
</dbReference>
<dbReference type="OrthoDB" id="8781865at2"/>
<dbReference type="Pfam" id="PF01609">
    <property type="entry name" value="DDE_Tnp_1"/>
    <property type="match status" value="1"/>
</dbReference>
<proteinExistence type="predicted"/>
<dbReference type="EMBL" id="PVLQ01000055">
    <property type="protein sequence ID" value="PRD64657.1"/>
    <property type="molecule type" value="Genomic_DNA"/>
</dbReference>
<feature type="domain" description="Insertion element IS402-like" evidence="2">
    <location>
        <begin position="3"/>
        <end position="73"/>
    </location>
</feature>
<comment type="caution">
    <text evidence="3">The sequence shown here is derived from an EMBL/GenBank/DDBJ whole genome shotgun (WGS) entry which is preliminary data.</text>
</comment>
<reference evidence="3 4" key="1">
    <citation type="submission" date="2018-03" db="EMBL/GenBank/DDBJ databases">
        <title>Comparative genomics illustrates the genes involved in a hyperalkaliphilic mechanisms of Serpentinomonas isolated from highly-alkaline calcium-rich serpentinized springs.</title>
        <authorList>
            <person name="Suzuki S."/>
            <person name="Ishii S."/>
            <person name="Walworth N."/>
            <person name="Bird L."/>
            <person name="Kuenen J.G."/>
            <person name="Nealson K.H."/>
        </authorList>
    </citation>
    <scope>NUCLEOTIDE SEQUENCE [LARGE SCALE GENOMIC DNA]</scope>
    <source>
        <strain evidence="3 4">P1</strain>
    </source>
</reference>
<dbReference type="GO" id="GO:0003677">
    <property type="term" value="F:DNA binding"/>
    <property type="evidence" value="ECO:0007669"/>
    <property type="project" value="InterPro"/>
</dbReference>
<dbReference type="InterPro" id="IPR002559">
    <property type="entry name" value="Transposase_11"/>
</dbReference>
<evidence type="ECO:0000313" key="4">
    <source>
        <dbReference type="Proteomes" id="UP000238589"/>
    </source>
</evidence>
<organism evidence="3 4">
    <name type="scientific">Malikia granosa</name>
    <dbReference type="NCBI Taxonomy" id="263067"/>
    <lineage>
        <taxon>Bacteria</taxon>
        <taxon>Pseudomonadati</taxon>
        <taxon>Pseudomonadota</taxon>
        <taxon>Betaproteobacteria</taxon>
        <taxon>Burkholderiales</taxon>
        <taxon>Comamonadaceae</taxon>
        <taxon>Malikia</taxon>
    </lineage>
</organism>
<feature type="domain" description="Transposase IS4-like" evidence="1">
    <location>
        <begin position="88"/>
        <end position="249"/>
    </location>
</feature>
<sequence length="256" mass="29092">MQLTREQFEQIAPLLPRQRGNVRLDNFEVVNAILYVAANGCKWRALPSHYGPWHSIYTRMSRWAKSGVLDAVFERLQRQRLMQVRIEAVSLDSTIMKVHPDGTGAPEKNGPQAIGKSRGGWSTKLHLVAASACDVVTWSLTPGQAADGPEGRRLIEAMGGPHEAGEVALLMDSAYEGDATRELAQQLGFVPVVPPNPQRKQPWTLDKERYRRRNEVERLFRRLKAWRRVFTRYDKTDVMFAAFITVAFIAEVLRLR</sequence>
<dbReference type="InterPro" id="IPR025161">
    <property type="entry name" value="IS402-like_dom"/>
</dbReference>
<gene>
    <name evidence="3" type="ORF">C6P64_13320</name>
</gene>
<name>A0A2S9K2N5_9BURK</name>
<evidence type="ECO:0000259" key="1">
    <source>
        <dbReference type="Pfam" id="PF01609"/>
    </source>
</evidence>
<dbReference type="RefSeq" id="WP_105749057.1">
    <property type="nucleotide sequence ID" value="NZ_PVLQ01000055.1"/>
</dbReference>
<accession>A0A2S9K2N5</accession>
<keyword evidence="4" id="KW-1185">Reference proteome</keyword>
<dbReference type="PANTHER" id="PTHR30007">
    <property type="entry name" value="PHP DOMAIN PROTEIN"/>
    <property type="match status" value="1"/>
</dbReference>
<dbReference type="GO" id="GO:0004803">
    <property type="term" value="F:transposase activity"/>
    <property type="evidence" value="ECO:0007669"/>
    <property type="project" value="InterPro"/>
</dbReference>
<evidence type="ECO:0000313" key="3">
    <source>
        <dbReference type="EMBL" id="PRD64657.1"/>
    </source>
</evidence>
<dbReference type="NCBIfam" id="NF033580">
    <property type="entry name" value="transpos_IS5_3"/>
    <property type="match status" value="1"/>
</dbReference>
<dbReference type="AlphaFoldDB" id="A0A2S9K2N5"/>
<dbReference type="Pfam" id="PF13340">
    <property type="entry name" value="DUF4096"/>
    <property type="match status" value="1"/>
</dbReference>
<evidence type="ECO:0000259" key="2">
    <source>
        <dbReference type="Pfam" id="PF13340"/>
    </source>
</evidence>